<protein>
    <recommendedName>
        <fullName evidence="4">Methyltransferase domain-containing protein</fullName>
    </recommendedName>
</protein>
<reference evidence="3" key="1">
    <citation type="submission" date="2017-03" db="EMBL/GenBank/DDBJ databases">
        <title>Genomes of endolithic fungi from Antarctica.</title>
        <authorList>
            <person name="Coleine C."/>
            <person name="Masonjones S."/>
            <person name="Stajich J.E."/>
        </authorList>
    </citation>
    <scope>NUCLEOTIDE SEQUENCE [LARGE SCALE GENOMIC DNA]</scope>
    <source>
        <strain evidence="3">CCFEE 5527</strain>
    </source>
</reference>
<gene>
    <name evidence="2" type="ORF">B0A48_06308</name>
</gene>
<sequence length="293" mass="33065">MLLHLRLPGTRWHLFEICDLPLPPFLQSALQETLTTQWTSRLPHLQIVPPATHAAKLVAELLTSLTLTSGPNWKVIDFCSGSGGPTPFIELTVNDQRRRAGHKEVPFLLSDLYPSLDAWILHASRSENLTFIPNSVNAANPPFAAISPTTQGDKELAKEAGFGHDDAKVMRLFCLAFHHFDDEVARKVLKSTMETSDAVVVLELQERGLWSLAAMLGEFFLVALMTIWWFPLSWETLPRWLFTYWIPIIPFIHAYDGFVSCLRTRTFGEFINLIDDVMGRSHDTEIQGVGVSR</sequence>
<keyword evidence="1" id="KW-0472">Membrane</keyword>
<organism evidence="2 3">
    <name type="scientific">Cryoendolithus antarcticus</name>
    <dbReference type="NCBI Taxonomy" id="1507870"/>
    <lineage>
        <taxon>Eukaryota</taxon>
        <taxon>Fungi</taxon>
        <taxon>Dikarya</taxon>
        <taxon>Ascomycota</taxon>
        <taxon>Pezizomycotina</taxon>
        <taxon>Dothideomycetes</taxon>
        <taxon>Dothideomycetidae</taxon>
        <taxon>Cladosporiales</taxon>
        <taxon>Cladosporiaceae</taxon>
        <taxon>Cryoendolithus</taxon>
    </lineage>
</organism>
<evidence type="ECO:0000313" key="2">
    <source>
        <dbReference type="EMBL" id="OQO08438.1"/>
    </source>
</evidence>
<comment type="caution">
    <text evidence="2">The sequence shown here is derived from an EMBL/GenBank/DDBJ whole genome shotgun (WGS) entry which is preliminary data.</text>
</comment>
<dbReference type="Proteomes" id="UP000192596">
    <property type="component" value="Unassembled WGS sequence"/>
</dbReference>
<dbReference type="InParanoid" id="A0A1V8TB25"/>
<keyword evidence="1" id="KW-1133">Transmembrane helix</keyword>
<evidence type="ECO:0008006" key="4">
    <source>
        <dbReference type="Google" id="ProtNLM"/>
    </source>
</evidence>
<keyword evidence="1" id="KW-0812">Transmembrane</keyword>
<dbReference type="OrthoDB" id="2101715at2759"/>
<feature type="transmembrane region" description="Helical" evidence="1">
    <location>
        <begin position="209"/>
        <end position="230"/>
    </location>
</feature>
<name>A0A1V8TB25_9PEZI</name>
<dbReference type="AlphaFoldDB" id="A0A1V8TB25"/>
<proteinExistence type="predicted"/>
<keyword evidence="3" id="KW-1185">Reference proteome</keyword>
<accession>A0A1V8TB25</accession>
<evidence type="ECO:0000256" key="1">
    <source>
        <dbReference type="SAM" id="Phobius"/>
    </source>
</evidence>
<feature type="transmembrane region" description="Helical" evidence="1">
    <location>
        <begin position="242"/>
        <end position="262"/>
    </location>
</feature>
<dbReference type="STRING" id="1507870.A0A1V8TB25"/>
<dbReference type="EMBL" id="NAJO01000012">
    <property type="protein sequence ID" value="OQO08438.1"/>
    <property type="molecule type" value="Genomic_DNA"/>
</dbReference>
<evidence type="ECO:0000313" key="3">
    <source>
        <dbReference type="Proteomes" id="UP000192596"/>
    </source>
</evidence>